<gene>
    <name evidence="1" type="ORF">KM842_10620</name>
</gene>
<dbReference type="Proteomes" id="UP000681794">
    <property type="component" value="Chromosome"/>
</dbReference>
<protein>
    <submittedName>
        <fullName evidence="1">WecB/TagA/CpsF family glycosyltransferase</fullName>
    </submittedName>
</protein>
<reference evidence="1" key="1">
    <citation type="submission" date="2021-06" db="EMBL/GenBank/DDBJ databases">
        <authorList>
            <person name="Ellington A.J."/>
            <person name="Bryan N.C."/>
            <person name="Christner B.C."/>
            <person name="Reisch C.R."/>
        </authorList>
    </citation>
    <scope>NUCLEOTIDE SEQUENCE</scope>
    <source>
        <strain evidence="1">L6-1</strain>
    </source>
</reference>
<evidence type="ECO:0000313" key="1">
    <source>
        <dbReference type="EMBL" id="QWS32729.1"/>
    </source>
</evidence>
<proteinExistence type="predicted"/>
<accession>A0ACD1E1L7</accession>
<organism evidence="1 2">
    <name type="scientific">Curtobacterium aetherium</name>
    <dbReference type="NCBI Taxonomy" id="2841594"/>
    <lineage>
        <taxon>Bacteria</taxon>
        <taxon>Bacillati</taxon>
        <taxon>Actinomycetota</taxon>
        <taxon>Actinomycetes</taxon>
        <taxon>Micrococcales</taxon>
        <taxon>Microbacteriaceae</taxon>
        <taxon>Curtobacterium</taxon>
    </lineage>
</organism>
<name>A0ACD1E1L7_9MICO</name>
<dbReference type="EMBL" id="CP076544">
    <property type="protein sequence ID" value="QWS32729.1"/>
    <property type="molecule type" value="Genomic_DNA"/>
</dbReference>
<keyword evidence="2" id="KW-1185">Reference proteome</keyword>
<sequence length="242" mass="27413">MSAKDVVELLNVPARSALLILNHNLHSVFLFHKYEWFRAFYSRARVVLIDGWPVLRLTSGRPSAEVRIGSTDWLAALQQEWRRSEGSQVRRVFLLGGDQQSNAAARRRLADGAPDIVVHGGHGFFDLDLDSAQVVAELTGFRPDLVLVGMGMPRQEEFLERNLAQLPPAYYATVGGAIDYLAEKSPLAPRAFGRLGIEWLWRFLHAPSRLFARYFIEPFHLLGLLIASRRRVAAEKLRKQNK</sequence>
<evidence type="ECO:0000313" key="2">
    <source>
        <dbReference type="Proteomes" id="UP000681794"/>
    </source>
</evidence>